<dbReference type="Pfam" id="PF00691">
    <property type="entry name" value="OmpA"/>
    <property type="match status" value="1"/>
</dbReference>
<evidence type="ECO:0000256" key="7">
    <source>
        <dbReference type="PROSITE-ProRule" id="PRU00473"/>
    </source>
</evidence>
<keyword evidence="12" id="KW-0966">Cell projection</keyword>
<keyword evidence="3" id="KW-1003">Cell membrane</keyword>
<gene>
    <name evidence="12" type="primary">motB</name>
    <name evidence="12" type="ORF">Vau01_000390</name>
</gene>
<feature type="region of interest" description="Disordered" evidence="9">
    <location>
        <begin position="1"/>
        <end position="23"/>
    </location>
</feature>
<reference evidence="12" key="1">
    <citation type="submission" date="2021-01" db="EMBL/GenBank/DDBJ databases">
        <title>Whole genome shotgun sequence of Virgisporangium aurantiacum NBRC 16421.</title>
        <authorList>
            <person name="Komaki H."/>
            <person name="Tamura T."/>
        </authorList>
    </citation>
    <scope>NUCLEOTIDE SEQUENCE</scope>
    <source>
        <strain evidence="12">NBRC 16421</strain>
    </source>
</reference>
<protein>
    <submittedName>
        <fullName evidence="12">Flagellar basal body stator protein MotB</fullName>
    </submittedName>
</protein>
<keyword evidence="4 10" id="KW-0812">Transmembrane</keyword>
<comment type="subcellular location">
    <subcellularLocation>
        <location evidence="1">Cell membrane</location>
        <topology evidence="1">Single-pass membrane protein</topology>
    </subcellularLocation>
</comment>
<feature type="domain" description="OmpA-like" evidence="11">
    <location>
        <begin position="166"/>
        <end position="287"/>
    </location>
</feature>
<evidence type="ECO:0000256" key="5">
    <source>
        <dbReference type="ARBA" id="ARBA00022989"/>
    </source>
</evidence>
<evidence type="ECO:0000256" key="10">
    <source>
        <dbReference type="SAM" id="Phobius"/>
    </source>
</evidence>
<evidence type="ECO:0000256" key="6">
    <source>
        <dbReference type="ARBA" id="ARBA00023136"/>
    </source>
</evidence>
<accession>A0A8J3YZQ1</accession>
<dbReference type="Gene3D" id="3.30.1330.60">
    <property type="entry name" value="OmpA-like domain"/>
    <property type="match status" value="1"/>
</dbReference>
<keyword evidence="12" id="KW-0969">Cilium</keyword>
<evidence type="ECO:0000256" key="9">
    <source>
        <dbReference type="SAM" id="MobiDB-lite"/>
    </source>
</evidence>
<evidence type="ECO:0000256" key="8">
    <source>
        <dbReference type="SAM" id="Coils"/>
    </source>
</evidence>
<dbReference type="PROSITE" id="PS51123">
    <property type="entry name" value="OMPA_2"/>
    <property type="match status" value="1"/>
</dbReference>
<dbReference type="GO" id="GO:0005886">
    <property type="term" value="C:plasma membrane"/>
    <property type="evidence" value="ECO:0007669"/>
    <property type="project" value="UniProtKB-SubCell"/>
</dbReference>
<evidence type="ECO:0000256" key="4">
    <source>
        <dbReference type="ARBA" id="ARBA00022692"/>
    </source>
</evidence>
<name>A0A8J3YZQ1_9ACTN</name>
<evidence type="ECO:0000256" key="3">
    <source>
        <dbReference type="ARBA" id="ARBA00022475"/>
    </source>
</evidence>
<organism evidence="12 13">
    <name type="scientific">Virgisporangium aurantiacum</name>
    <dbReference type="NCBI Taxonomy" id="175570"/>
    <lineage>
        <taxon>Bacteria</taxon>
        <taxon>Bacillati</taxon>
        <taxon>Actinomycetota</taxon>
        <taxon>Actinomycetes</taxon>
        <taxon>Micromonosporales</taxon>
        <taxon>Micromonosporaceae</taxon>
        <taxon>Virgisporangium</taxon>
    </lineage>
</organism>
<keyword evidence="13" id="KW-1185">Reference proteome</keyword>
<dbReference type="InterPro" id="IPR025713">
    <property type="entry name" value="MotB-like_N_dom"/>
</dbReference>
<dbReference type="InterPro" id="IPR006665">
    <property type="entry name" value="OmpA-like"/>
</dbReference>
<proteinExistence type="inferred from homology"/>
<keyword evidence="12" id="KW-0282">Flagellum</keyword>
<dbReference type="EMBL" id="BOPG01000001">
    <property type="protein sequence ID" value="GIJ52523.1"/>
    <property type="molecule type" value="Genomic_DNA"/>
</dbReference>
<evidence type="ECO:0000256" key="1">
    <source>
        <dbReference type="ARBA" id="ARBA00004162"/>
    </source>
</evidence>
<comment type="caution">
    <text evidence="12">The sequence shown here is derived from an EMBL/GenBank/DDBJ whole genome shotgun (WGS) entry which is preliminary data.</text>
</comment>
<dbReference type="InterPro" id="IPR036737">
    <property type="entry name" value="OmpA-like_sf"/>
</dbReference>
<dbReference type="PANTHER" id="PTHR30329:SF21">
    <property type="entry name" value="LIPOPROTEIN YIAD-RELATED"/>
    <property type="match status" value="1"/>
</dbReference>
<dbReference type="RefSeq" id="WP_203985500.1">
    <property type="nucleotide sequence ID" value="NZ_BOPG01000001.1"/>
</dbReference>
<feature type="transmembrane region" description="Helical" evidence="10">
    <location>
        <begin position="28"/>
        <end position="48"/>
    </location>
</feature>
<evidence type="ECO:0000259" key="11">
    <source>
        <dbReference type="PROSITE" id="PS51123"/>
    </source>
</evidence>
<dbReference type="InterPro" id="IPR050330">
    <property type="entry name" value="Bact_OuterMem_StrucFunc"/>
</dbReference>
<evidence type="ECO:0000256" key="2">
    <source>
        <dbReference type="ARBA" id="ARBA00008914"/>
    </source>
</evidence>
<dbReference type="PANTHER" id="PTHR30329">
    <property type="entry name" value="STATOR ELEMENT OF FLAGELLAR MOTOR COMPLEX"/>
    <property type="match status" value="1"/>
</dbReference>
<sequence length="303" mass="32208">MSGGHGGKGRRHKKHPPHEEHENHERWLVSYADMMTLLMVLFIVLFAISQVDATKFVKLKSGLAAGFGAESVALEGQGKELEEANPDTQPFDPGAKVGVPVDAGSEAAEDEELKKAVAGADRAKQSQMAQHAETEADKLQEIQKKLAAELAAKGLADNVRFTIDERGLVVTIVTSSVIFAGDSAELQEGGRGVLDSVGPTIAALPNRIQVDGHTNQLPVQTRNYPSGWELSSARASSVVRYLISKFGLPATRMSAAGYADTRPLIPPSDPQAATMNRRVEVIVMSTLPANEAALLPGAAADTN</sequence>
<dbReference type="Proteomes" id="UP000612585">
    <property type="component" value="Unassembled WGS sequence"/>
</dbReference>
<dbReference type="AlphaFoldDB" id="A0A8J3YZQ1"/>
<comment type="similarity">
    <text evidence="2">Belongs to the MotB family.</text>
</comment>
<dbReference type="SUPFAM" id="SSF103088">
    <property type="entry name" value="OmpA-like"/>
    <property type="match status" value="1"/>
</dbReference>
<dbReference type="CDD" id="cd07185">
    <property type="entry name" value="OmpA_C-like"/>
    <property type="match status" value="1"/>
</dbReference>
<evidence type="ECO:0000313" key="12">
    <source>
        <dbReference type="EMBL" id="GIJ52523.1"/>
    </source>
</evidence>
<dbReference type="Pfam" id="PF13677">
    <property type="entry name" value="MotB_plug"/>
    <property type="match status" value="1"/>
</dbReference>
<feature type="compositionally biased region" description="Basic residues" evidence="9">
    <location>
        <begin position="7"/>
        <end position="16"/>
    </location>
</feature>
<keyword evidence="6 7" id="KW-0472">Membrane</keyword>
<feature type="coiled-coil region" evidence="8">
    <location>
        <begin position="122"/>
        <end position="149"/>
    </location>
</feature>
<keyword evidence="8" id="KW-0175">Coiled coil</keyword>
<evidence type="ECO:0000313" key="13">
    <source>
        <dbReference type="Proteomes" id="UP000612585"/>
    </source>
</evidence>
<keyword evidence="5 10" id="KW-1133">Transmembrane helix</keyword>